<accession>A0AA40I9Q0</accession>
<comment type="caution">
    <text evidence="1">The sequence shown here is derived from an EMBL/GenBank/DDBJ whole genome shotgun (WGS) entry which is preliminary data.</text>
</comment>
<proteinExistence type="predicted"/>
<dbReference type="EMBL" id="JAULJE010000003">
    <property type="protein sequence ID" value="KAK1345005.1"/>
    <property type="molecule type" value="Genomic_DNA"/>
</dbReference>
<dbReference type="Proteomes" id="UP001177744">
    <property type="component" value="Unassembled WGS sequence"/>
</dbReference>
<reference evidence="1" key="1">
    <citation type="submission" date="2023-06" db="EMBL/GenBank/DDBJ databases">
        <title>Reference genome for the Northern bat (Eptesicus nilssonii), a most northern bat species.</title>
        <authorList>
            <person name="Laine V.N."/>
            <person name="Pulliainen A.T."/>
            <person name="Lilley T.M."/>
        </authorList>
    </citation>
    <scope>NUCLEOTIDE SEQUENCE</scope>
    <source>
        <strain evidence="1">BLF_Eptnil</strain>
        <tissue evidence="1">Kidney</tissue>
    </source>
</reference>
<evidence type="ECO:0000313" key="1">
    <source>
        <dbReference type="EMBL" id="KAK1345005.1"/>
    </source>
</evidence>
<keyword evidence="2" id="KW-1185">Reference proteome</keyword>
<sequence length="249" mass="27707">MDLGKSNCDGNSKRIRIRRKPKAVAVLLQSHDKALTNEELLLMDEQRKWFLEMNEDAMKIVEMTTKDLENYINLVDKAVKLSQPPSLTQPPHPSKAAINIMSTSRQDPPPAKRFQLTEGSDDAKAVVGKLRLASHMQLFGPLNCSSERKSHRFAPDEDAIKTVEMTTKDLEYYINLVDKTVVIHSKSERSSTVLEPLLTPTASAGLLTLQPVQSHYLHLLLAPGIERVQAMAASLIAPEGFSTSPAPEW</sequence>
<dbReference type="AlphaFoldDB" id="A0AA40I9Q0"/>
<protein>
    <submittedName>
        <fullName evidence="1">Uncharacterized protein</fullName>
    </submittedName>
</protein>
<organism evidence="1 2">
    <name type="scientific">Cnephaeus nilssonii</name>
    <name type="common">Northern bat</name>
    <name type="synonym">Eptesicus nilssonii</name>
    <dbReference type="NCBI Taxonomy" id="3371016"/>
    <lineage>
        <taxon>Eukaryota</taxon>
        <taxon>Metazoa</taxon>
        <taxon>Chordata</taxon>
        <taxon>Craniata</taxon>
        <taxon>Vertebrata</taxon>
        <taxon>Euteleostomi</taxon>
        <taxon>Mammalia</taxon>
        <taxon>Eutheria</taxon>
        <taxon>Laurasiatheria</taxon>
        <taxon>Chiroptera</taxon>
        <taxon>Yangochiroptera</taxon>
        <taxon>Vespertilionidae</taxon>
        <taxon>Cnephaeus</taxon>
    </lineage>
</organism>
<evidence type="ECO:0000313" key="2">
    <source>
        <dbReference type="Proteomes" id="UP001177744"/>
    </source>
</evidence>
<gene>
    <name evidence="1" type="ORF">QTO34_013709</name>
</gene>
<name>A0AA40I9Q0_CNENI</name>